<dbReference type="InterPro" id="IPR001128">
    <property type="entry name" value="Cyt_P450"/>
</dbReference>
<reference evidence="6 7" key="1">
    <citation type="submission" date="2021-04" db="EMBL/GenBank/DDBJ databases">
        <authorList>
            <person name="Bliznina A."/>
        </authorList>
    </citation>
    <scope>NUCLEOTIDE SEQUENCE [LARGE SCALE GENOMIC DNA]</scope>
</reference>
<feature type="coiled-coil region" evidence="5">
    <location>
        <begin position="169"/>
        <end position="196"/>
    </location>
</feature>
<protein>
    <submittedName>
        <fullName evidence="6">Oidioi.mRNA.OKI2018_I69.chr1.g1646.t1.cds</fullName>
    </submittedName>
</protein>
<evidence type="ECO:0000256" key="2">
    <source>
        <dbReference type="ARBA" id="ARBA00010617"/>
    </source>
</evidence>
<keyword evidence="7" id="KW-1185">Reference proteome</keyword>
<proteinExistence type="inferred from homology"/>
<keyword evidence="3" id="KW-0479">Metal-binding</keyword>
<evidence type="ECO:0000256" key="3">
    <source>
        <dbReference type="ARBA" id="ARBA00022723"/>
    </source>
</evidence>
<dbReference type="Gene3D" id="1.10.630.10">
    <property type="entry name" value="Cytochrome P450"/>
    <property type="match status" value="1"/>
</dbReference>
<organism evidence="6 7">
    <name type="scientific">Oikopleura dioica</name>
    <name type="common">Tunicate</name>
    <dbReference type="NCBI Taxonomy" id="34765"/>
    <lineage>
        <taxon>Eukaryota</taxon>
        <taxon>Metazoa</taxon>
        <taxon>Chordata</taxon>
        <taxon>Tunicata</taxon>
        <taxon>Appendicularia</taxon>
        <taxon>Copelata</taxon>
        <taxon>Oikopleuridae</taxon>
        <taxon>Oikopleura</taxon>
    </lineage>
</organism>
<dbReference type="SUPFAM" id="SSF48264">
    <property type="entry name" value="Cytochrome P450"/>
    <property type="match status" value="1"/>
</dbReference>
<dbReference type="EMBL" id="OU015566">
    <property type="protein sequence ID" value="CAG5104894.1"/>
    <property type="molecule type" value="Genomic_DNA"/>
</dbReference>
<keyword evidence="4" id="KW-0408">Iron</keyword>
<comment type="cofactor">
    <cofactor evidence="1">
        <name>heme</name>
        <dbReference type="ChEBI" id="CHEBI:30413"/>
    </cofactor>
</comment>
<dbReference type="PANTHER" id="PTHR24300:SF397">
    <property type="entry name" value="CYTOCHROME P450 2U1"/>
    <property type="match status" value="1"/>
</dbReference>
<accession>A0ABN7SP20</accession>
<name>A0ABN7SP20_OIKDI</name>
<evidence type="ECO:0000256" key="1">
    <source>
        <dbReference type="ARBA" id="ARBA00001971"/>
    </source>
</evidence>
<gene>
    <name evidence="6" type="ORF">OKIOD_LOCUS10411</name>
</gene>
<sequence>MKGWFQLIIDYRERLGLKHEADAATSVGIMRDFDNNNEHGTKIAKHYRKRVTERMNKKSLESEWVEAINGQEDFILDEFRRRGKEGKLAIDPAPVFWETALGESSKMVMFKFAIGIDLREKPKRLEKLIRCGKAGIEAFDGIDQHSLIFEWMPKFIRKFIPISLWPDYIKEQSELLDEIIEIVAEVKAENEQNENESSLISVFENDVKLGKMNHWDAIWTIHQLIIAGNDTVAISLRTFLINMAKHQEEQERIRNALKERNYGQKELKDCPRLFAAIYESFRYSPTVSESTPFHTITEDTTIRDMKFKKGDLIRSAIGAMSFHVGKEDPFKFASDRFLDENGDFRKYDASVPYHVGRRDCPGQILANIQLFHISKIILKHFRLTTSEMSVFQNLQEFENIYSGGKFTDADHYLPNLKENRVVFVPISDE</sequence>
<dbReference type="InterPro" id="IPR036396">
    <property type="entry name" value="Cyt_P450_sf"/>
</dbReference>
<dbReference type="PANTHER" id="PTHR24300">
    <property type="entry name" value="CYTOCHROME P450 508A4-RELATED"/>
    <property type="match status" value="1"/>
</dbReference>
<dbReference type="PRINTS" id="PR00463">
    <property type="entry name" value="EP450I"/>
</dbReference>
<dbReference type="Proteomes" id="UP001158576">
    <property type="component" value="Chromosome 1"/>
</dbReference>
<comment type="similarity">
    <text evidence="2">Belongs to the cytochrome P450 family.</text>
</comment>
<evidence type="ECO:0000256" key="5">
    <source>
        <dbReference type="SAM" id="Coils"/>
    </source>
</evidence>
<evidence type="ECO:0000256" key="4">
    <source>
        <dbReference type="ARBA" id="ARBA00023004"/>
    </source>
</evidence>
<keyword evidence="5" id="KW-0175">Coiled coil</keyword>
<dbReference type="InterPro" id="IPR002401">
    <property type="entry name" value="Cyt_P450_E_grp-I"/>
</dbReference>
<dbReference type="PRINTS" id="PR00385">
    <property type="entry name" value="P450"/>
</dbReference>
<evidence type="ECO:0000313" key="7">
    <source>
        <dbReference type="Proteomes" id="UP001158576"/>
    </source>
</evidence>
<dbReference type="InterPro" id="IPR050182">
    <property type="entry name" value="Cytochrome_P450_fam2"/>
</dbReference>
<dbReference type="Pfam" id="PF00067">
    <property type="entry name" value="p450"/>
    <property type="match status" value="1"/>
</dbReference>
<evidence type="ECO:0000313" key="6">
    <source>
        <dbReference type="EMBL" id="CAG5104894.1"/>
    </source>
</evidence>